<dbReference type="GO" id="GO:0008168">
    <property type="term" value="F:methyltransferase activity"/>
    <property type="evidence" value="ECO:0007669"/>
    <property type="project" value="TreeGrafter"/>
</dbReference>
<dbReference type="Pfam" id="PF05063">
    <property type="entry name" value="MT-A70"/>
    <property type="match status" value="1"/>
</dbReference>
<comment type="similarity">
    <text evidence="1">Belongs to the MT-A70-like family.</text>
</comment>
<proteinExistence type="inferred from homology"/>
<dbReference type="GO" id="GO:0005634">
    <property type="term" value="C:nucleus"/>
    <property type="evidence" value="ECO:0007669"/>
    <property type="project" value="TreeGrafter"/>
</dbReference>
<dbReference type="PANTHER" id="PTHR12829">
    <property type="entry name" value="N6-ADENOSINE-METHYLTRANSFERASE"/>
    <property type="match status" value="1"/>
</dbReference>
<dbReference type="OrthoDB" id="61116at2759"/>
<reference evidence="3 4" key="1">
    <citation type="submission" date="2019-07" db="EMBL/GenBank/DDBJ databases">
        <title>Rhodotorula toruloides NBRC10032 genome sequencing.</title>
        <authorList>
            <person name="Shida Y."/>
            <person name="Takaku H."/>
            <person name="Ogasawara W."/>
            <person name="Mori K."/>
        </authorList>
    </citation>
    <scope>NUCLEOTIDE SEQUENCE [LARGE SCALE GENOMIC DNA]</scope>
    <source>
        <strain evidence="3 4">NBRC10032</strain>
    </source>
</reference>
<dbReference type="PROSITE" id="PS51143">
    <property type="entry name" value="MT_A70"/>
    <property type="match status" value="1"/>
</dbReference>
<evidence type="ECO:0000256" key="2">
    <source>
        <dbReference type="SAM" id="MobiDB-lite"/>
    </source>
</evidence>
<dbReference type="PANTHER" id="PTHR12829:SF4">
    <property type="entry name" value="N(6)-ADENINE-SPECIFIC METHYLTRANSFERASE METTL4"/>
    <property type="match status" value="1"/>
</dbReference>
<name>A0A511KEL9_RHOTO</name>
<dbReference type="AlphaFoldDB" id="A0A511KEL9"/>
<dbReference type="Proteomes" id="UP000321518">
    <property type="component" value="Unassembled WGS sequence"/>
</dbReference>
<accession>A0A511KEL9</accession>
<evidence type="ECO:0000313" key="4">
    <source>
        <dbReference type="Proteomes" id="UP000321518"/>
    </source>
</evidence>
<sequence length="477" mass="52373">MPDSVLYTAELPAFDPHTGQLSLASHDLISAPLSLANAFPPEYTLLFDPPPSKPYGTATRAAEVDQAAGQSRRKRPSLARPDETASPLDWIRHREKEETRTSADKESDGHHAAIEAELGTAFQAVCAGWLQRGENGWMGERSARHEWCEKDGKDPRLEVDLVALGERSAPAPNEPPGSLLLSKPHAEVSASSISGRIVRNDGSSCSTLSIAADDASGTLPTSNAIAVIPPSSGFLLSQLSTWPISASCIADLGREKGGWDVLIVDPPWPNASATRSSSYDTFDPYDLWKLDLPAMLGDSPTLVLFWLTNRVKFRRLLKDKLFPAWRIQQPAEWYWIKIASETGEPVWPLDANHRRCYEGLLLGYYVPPGKKVDLPTLPHKKVFLSTPIGHSRKPFILDLLGPYLLTRDKPPNVLELFARMTLQGPRSKSANVGNGEAGERKRGVFLAVGNEAIKFNVLDSGQDPDGARGWLRRIQQT</sequence>
<dbReference type="InterPro" id="IPR007757">
    <property type="entry name" value="MT-A70-like"/>
</dbReference>
<gene>
    <name evidence="3" type="ORF">Rt10032_c05g2432</name>
</gene>
<feature type="compositionally biased region" description="Basic and acidic residues" evidence="2">
    <location>
        <begin position="90"/>
        <end position="109"/>
    </location>
</feature>
<protein>
    <submittedName>
        <fullName evidence="3">Lipoyl synthase</fullName>
    </submittedName>
</protein>
<dbReference type="EMBL" id="BJWK01000005">
    <property type="protein sequence ID" value="GEM08415.1"/>
    <property type="molecule type" value="Genomic_DNA"/>
</dbReference>
<evidence type="ECO:0000313" key="3">
    <source>
        <dbReference type="EMBL" id="GEM08415.1"/>
    </source>
</evidence>
<feature type="region of interest" description="Disordered" evidence="2">
    <location>
        <begin position="49"/>
        <end position="109"/>
    </location>
</feature>
<evidence type="ECO:0000256" key="1">
    <source>
        <dbReference type="PROSITE-ProRule" id="PRU00489"/>
    </source>
</evidence>
<comment type="caution">
    <text evidence="3">The sequence shown here is derived from an EMBL/GenBank/DDBJ whole genome shotgun (WGS) entry which is preliminary data.</text>
</comment>
<organism evidence="3 4">
    <name type="scientific">Rhodotorula toruloides</name>
    <name type="common">Yeast</name>
    <name type="synonym">Rhodosporidium toruloides</name>
    <dbReference type="NCBI Taxonomy" id="5286"/>
    <lineage>
        <taxon>Eukaryota</taxon>
        <taxon>Fungi</taxon>
        <taxon>Dikarya</taxon>
        <taxon>Basidiomycota</taxon>
        <taxon>Pucciniomycotina</taxon>
        <taxon>Microbotryomycetes</taxon>
        <taxon>Sporidiobolales</taxon>
        <taxon>Sporidiobolaceae</taxon>
        <taxon>Rhodotorula</taxon>
    </lineage>
</organism>